<dbReference type="AlphaFoldDB" id="A0A1S3XGY7"/>
<dbReference type="OrthoDB" id="1939758at2759"/>
<keyword evidence="1" id="KW-1185">Reference proteome</keyword>
<organism evidence="1 2">
    <name type="scientific">Nicotiana tabacum</name>
    <name type="common">Common tobacco</name>
    <dbReference type="NCBI Taxonomy" id="4097"/>
    <lineage>
        <taxon>Eukaryota</taxon>
        <taxon>Viridiplantae</taxon>
        <taxon>Streptophyta</taxon>
        <taxon>Embryophyta</taxon>
        <taxon>Tracheophyta</taxon>
        <taxon>Spermatophyta</taxon>
        <taxon>Magnoliopsida</taxon>
        <taxon>eudicotyledons</taxon>
        <taxon>Gunneridae</taxon>
        <taxon>Pentapetalae</taxon>
        <taxon>asterids</taxon>
        <taxon>lamiids</taxon>
        <taxon>Solanales</taxon>
        <taxon>Solanaceae</taxon>
        <taxon>Nicotianoideae</taxon>
        <taxon>Nicotianeae</taxon>
        <taxon>Nicotiana</taxon>
    </lineage>
</organism>
<name>A0A1S3XGY7_TOBAC</name>
<dbReference type="STRING" id="4097.A0A1S3XGY7"/>
<evidence type="ECO:0000313" key="2">
    <source>
        <dbReference type="RefSeq" id="XP_016439163.2"/>
    </source>
</evidence>
<accession>A0A1S3XGY7</accession>
<dbReference type="OMA" id="PCEIKLC"/>
<evidence type="ECO:0000313" key="1">
    <source>
        <dbReference type="Proteomes" id="UP000790787"/>
    </source>
</evidence>
<gene>
    <name evidence="2" type="primary">LOC107765075</name>
</gene>
<sequence>MGATPTEDMGGDHTNTSWSSSTNWTISLGSLQTCITFESSIYSESTQISPLILDGPSPDFAPCEIKLCLMQKHEIRQVYVRSTARVYEIYYAPTLQSDDEYLCTVRCNIAERDGEFLQASGIDIVTQQYLKDFVGKPTEGRVPAEAKLCTNDDDWVDVKVPDSPFVGNVVSCLQKHTTGNERRSIEDLYEATAQISDADPCMSLTIRFLSLQNKGSICIDEIYICGDPIDSNEVETPAVLMENQASSFMAMLVPTLLQLSKSGISHKQDKDVFDSQRKENEVRIAARISDFADARKENDQKKRMSADHIVQLDVTNKPIDEPTHSQPLTHQNLSRENHNISTMNNDASQARIEIAIEQLVERVSRIENICLKFEENMVSPMNSMEMRLQRLEQQVEALAKNSRYSEVTSCTRITAPSFTCSDSNSSSSYNGGSEYRPCGASELEKKDLPCAKLSDPSDDLPVSSNPSHILPNLVIVAPEFSCGEDEEENDSVESAKVSSQEMQKQVLSIDDALAAALSGFLSTSHVLLPDNGTSEVIASGSASEVVNEKNEFSRSTHSDSVIAHDCTLEGNDNDIPSKYTQILAVAAPDFTEEEYEFENANFIIGSSAVAPELASEENGNIEIASPSTGSQDPGGFLDINKSKSMCNASSTVASEPYAGQEKFLHENVHLRETSGIIGSKHHLYAQESVCRSQDDPAACPSDQDDEVAETKVRDSTSEPQMNSCNLENAAESEEHDASKGYHMVAMQNVCEYSRPSALDFDIPILDVKFAANEDGDTKFSLEVLLADMANVYVEAPSLDENADNAVTCEGSISTFMDDEELLKSSAGDTNPLVDFGFYAADAFSNLDGNPSISSNQEVFIGLI</sequence>
<dbReference type="PANTHER" id="PTHR37261">
    <property type="entry name" value="40S RIBOSOMAL PROTEIN S27"/>
    <property type="match status" value="1"/>
</dbReference>
<dbReference type="PANTHER" id="PTHR37261:SF1">
    <property type="entry name" value="40S RIBOSOMAL PROTEIN S27"/>
    <property type="match status" value="1"/>
</dbReference>
<dbReference type="GeneID" id="107765075"/>
<dbReference type="Proteomes" id="UP000790787">
    <property type="component" value="Chromosome 4"/>
</dbReference>
<dbReference type="PaxDb" id="4097-A0A1S3XGY7"/>
<dbReference type="KEGG" id="nta:107765075"/>
<reference evidence="1" key="1">
    <citation type="journal article" date="2014" name="Nat. Commun.">
        <title>The tobacco genome sequence and its comparison with those of tomato and potato.</title>
        <authorList>
            <person name="Sierro N."/>
            <person name="Battey J.N."/>
            <person name="Ouadi S."/>
            <person name="Bakaher N."/>
            <person name="Bovet L."/>
            <person name="Willig A."/>
            <person name="Goepfert S."/>
            <person name="Peitsch M.C."/>
            <person name="Ivanov N.V."/>
        </authorList>
    </citation>
    <scope>NUCLEOTIDE SEQUENCE [LARGE SCALE GENOMIC DNA]</scope>
</reference>
<protein>
    <submittedName>
        <fullName evidence="2">Uncharacterized protein LOC107765075</fullName>
    </submittedName>
</protein>
<dbReference type="RefSeq" id="XP_016439163.1">
    <property type="nucleotide sequence ID" value="XM_016583677.1"/>
</dbReference>
<dbReference type="RefSeq" id="XP_016439163.2">
    <property type="nucleotide sequence ID" value="XM_016583677.2"/>
</dbReference>
<reference evidence="2" key="2">
    <citation type="submission" date="2025-08" db="UniProtKB">
        <authorList>
            <consortium name="RefSeq"/>
        </authorList>
    </citation>
    <scope>IDENTIFICATION</scope>
    <source>
        <tissue evidence="2">Leaf</tissue>
    </source>
</reference>
<proteinExistence type="predicted"/>